<dbReference type="InterPro" id="IPR001036">
    <property type="entry name" value="Acrflvin-R"/>
</dbReference>
<dbReference type="AlphaFoldDB" id="A0A346ACE6"/>
<reference evidence="2" key="1">
    <citation type="submission" date="2018-06" db="EMBL/GenBank/DDBJ databases">
        <title>Genetic diversity of the Aeromonas Hydrophila O antigens and development of a suspension array for serotype detection.</title>
        <authorList>
            <person name="Cao H."/>
            <person name="Liu B."/>
        </authorList>
    </citation>
    <scope>NUCLEOTIDE SEQUENCE</scope>
    <source>
        <strain evidence="2">G5181</strain>
    </source>
</reference>
<dbReference type="Pfam" id="PF00873">
    <property type="entry name" value="ACR_tran"/>
    <property type="match status" value="1"/>
</dbReference>
<sequence length="230" mass="24501">MPAMEIVGEAAPGKSTGDAMAAIEQMVKQLPEGIGIEWTGLSYQERQAGSQAPALYAISLLVVFLCLAALYESWSIPFSVMLVVPLGVLGAIVAATLRGLENDVYFQVGLLTTIGLSAKNAILIVEFAKELYDRGMGLSEAVVEAARLRLRPILMTSLAFILGVLPLVISTGAGASSRNAIGTGVMGGMISATVLAIFFVPLFFVLVMRYFTKHSTKQARLAHAEEIKHD</sequence>
<evidence type="ECO:0000313" key="2">
    <source>
        <dbReference type="EMBL" id="AXL04908.1"/>
    </source>
</evidence>
<dbReference type="PANTHER" id="PTHR32063">
    <property type="match status" value="1"/>
</dbReference>
<accession>A0A346ACE6</accession>
<name>A0A346ACE6_AERHY</name>
<feature type="transmembrane region" description="Helical" evidence="1">
    <location>
        <begin position="78"/>
        <end position="98"/>
    </location>
</feature>
<feature type="transmembrane region" description="Helical" evidence="1">
    <location>
        <begin position="54"/>
        <end position="71"/>
    </location>
</feature>
<feature type="transmembrane region" description="Helical" evidence="1">
    <location>
        <begin position="104"/>
        <end position="127"/>
    </location>
</feature>
<organism evidence="2">
    <name type="scientific">Aeromonas hydrophila</name>
    <dbReference type="NCBI Taxonomy" id="644"/>
    <lineage>
        <taxon>Bacteria</taxon>
        <taxon>Pseudomonadati</taxon>
        <taxon>Pseudomonadota</taxon>
        <taxon>Gammaproteobacteria</taxon>
        <taxon>Aeromonadales</taxon>
        <taxon>Aeromonadaceae</taxon>
        <taxon>Aeromonas</taxon>
    </lineage>
</organism>
<dbReference type="SUPFAM" id="SSF82866">
    <property type="entry name" value="Multidrug efflux transporter AcrB transmembrane domain"/>
    <property type="match status" value="1"/>
</dbReference>
<proteinExistence type="predicted"/>
<keyword evidence="1" id="KW-0812">Transmembrane</keyword>
<dbReference type="Gene3D" id="3.30.70.1440">
    <property type="entry name" value="Multidrug efflux transporter AcrB pore domain"/>
    <property type="match status" value="1"/>
</dbReference>
<dbReference type="PANTHER" id="PTHR32063:SF13">
    <property type="entry name" value="MULTIDRUG EFFLUX PUMP SUBUNIT ACRB-RELATED"/>
    <property type="match status" value="1"/>
</dbReference>
<dbReference type="Gene3D" id="1.20.1640.10">
    <property type="entry name" value="Multidrug efflux transporter AcrB transmembrane domain"/>
    <property type="match status" value="1"/>
</dbReference>
<keyword evidence="1" id="KW-1133">Transmembrane helix</keyword>
<keyword evidence="1" id="KW-0472">Membrane</keyword>
<dbReference type="EMBL" id="MH449677">
    <property type="protein sequence ID" value="AXL04908.1"/>
    <property type="molecule type" value="Genomic_DNA"/>
</dbReference>
<gene>
    <name evidence="2" type="primary">orf1</name>
</gene>
<feature type="transmembrane region" description="Helical" evidence="1">
    <location>
        <begin position="148"/>
        <end position="169"/>
    </location>
</feature>
<feature type="transmembrane region" description="Helical" evidence="1">
    <location>
        <begin position="189"/>
        <end position="211"/>
    </location>
</feature>
<dbReference type="GO" id="GO:0042910">
    <property type="term" value="F:xenobiotic transmembrane transporter activity"/>
    <property type="evidence" value="ECO:0007669"/>
    <property type="project" value="TreeGrafter"/>
</dbReference>
<dbReference type="GO" id="GO:0005886">
    <property type="term" value="C:plasma membrane"/>
    <property type="evidence" value="ECO:0007669"/>
    <property type="project" value="TreeGrafter"/>
</dbReference>
<evidence type="ECO:0000256" key="1">
    <source>
        <dbReference type="SAM" id="Phobius"/>
    </source>
</evidence>
<dbReference type="FunFam" id="1.20.1640.10:FF:000002">
    <property type="entry name" value="Efflux pump membrane transporter"/>
    <property type="match status" value="1"/>
</dbReference>
<protein>
    <submittedName>
        <fullName evidence="2">Uncharacterized protein</fullName>
    </submittedName>
</protein>